<dbReference type="EMBL" id="CP130318">
    <property type="protein sequence ID" value="WNQ09952.1"/>
    <property type="molecule type" value="Genomic_DNA"/>
</dbReference>
<dbReference type="Gene3D" id="3.30.470.20">
    <property type="entry name" value="ATP-grasp fold, B domain"/>
    <property type="match status" value="1"/>
</dbReference>
<keyword evidence="2" id="KW-1185">Reference proteome</keyword>
<proteinExistence type="predicted"/>
<dbReference type="RefSeq" id="WP_315603726.1">
    <property type="nucleotide sequence ID" value="NZ_CP130318.1"/>
</dbReference>
<dbReference type="SUPFAM" id="SSF56059">
    <property type="entry name" value="Glutathione synthetase ATP-binding domain-like"/>
    <property type="match status" value="1"/>
</dbReference>
<dbReference type="AlphaFoldDB" id="A0AA96LAD5"/>
<sequence>MTRMKVRIAISRDRDETFVYLPRTLIKKLKLPEGLPIRLKAGAYEQYVRVMSAPRLTDMRLSEGLLDRAGLEAGSQLCIRYKDRTLALGPLIGVLLRGVPSKNPERPFGNITSFCQELIQAGEQYGAQVFFFTPSGAADTASLRGWTFSGRWKQRRFPLPDVVYNRLTSRIIEGSEAIQTFMREAKSQGVHIFNERYLNKAEVFEALGKERGLSPYLPESYLYRNSAMMKAMFNRHPVLFLKPIMSSLGKGIIRIRKHAGGTFTCHFASPSGPPREAAYPSFAKLISGLSGKLKSNKYLLQEGLDLITVKGSPVDFRALVQRNGEGQWSITSIVARIAGSQNFVSNLARGGRLSPVPEALAQSNLNGMLQKKVRAELSKGALEIAKGIETQIDAHFAELGIDLAADTRGRVLLLEINSKPSKEDNTPLAPSDEPKIRPSVRRVVQYARFLGQF</sequence>
<dbReference type="KEGG" id="paun:MJA45_20340"/>
<evidence type="ECO:0000313" key="1">
    <source>
        <dbReference type="EMBL" id="WNQ09952.1"/>
    </source>
</evidence>
<gene>
    <name evidence="1" type="ORF">MJA45_20340</name>
</gene>
<accession>A0AA96LAD5</accession>
<dbReference type="InterPro" id="IPR026838">
    <property type="entry name" value="YheC/D"/>
</dbReference>
<evidence type="ECO:0000313" key="2">
    <source>
        <dbReference type="Proteomes" id="UP001305702"/>
    </source>
</evidence>
<name>A0AA96LAD5_9BACL</name>
<protein>
    <submittedName>
        <fullName evidence="1">YheC/YheD family protein</fullName>
    </submittedName>
</protein>
<reference evidence="1 2" key="1">
    <citation type="submission" date="2022-02" db="EMBL/GenBank/DDBJ databases">
        <title>Paenibacillus sp. MBLB1776 Whole Genome Shotgun Sequencing.</title>
        <authorList>
            <person name="Hwang C.Y."/>
            <person name="Cho E.-S."/>
            <person name="Seo M.-J."/>
        </authorList>
    </citation>
    <scope>NUCLEOTIDE SEQUENCE [LARGE SCALE GENOMIC DNA]</scope>
    <source>
        <strain evidence="1 2">MBLB1776</strain>
    </source>
</reference>
<organism evidence="1 2">
    <name type="scientific">Paenibacillus aurantius</name>
    <dbReference type="NCBI Taxonomy" id="2918900"/>
    <lineage>
        <taxon>Bacteria</taxon>
        <taxon>Bacillati</taxon>
        <taxon>Bacillota</taxon>
        <taxon>Bacilli</taxon>
        <taxon>Bacillales</taxon>
        <taxon>Paenibacillaceae</taxon>
        <taxon>Paenibacillus</taxon>
    </lineage>
</organism>
<dbReference type="Pfam" id="PF14398">
    <property type="entry name" value="ATPgrasp_YheCD"/>
    <property type="match status" value="1"/>
</dbReference>
<dbReference type="Proteomes" id="UP001305702">
    <property type="component" value="Chromosome"/>
</dbReference>